<evidence type="ECO:0000256" key="1">
    <source>
        <dbReference type="ARBA" id="ARBA00009986"/>
    </source>
</evidence>
<dbReference type="InterPro" id="IPR016161">
    <property type="entry name" value="Ald_DH/histidinol_DH"/>
</dbReference>
<evidence type="ECO:0000259" key="7">
    <source>
        <dbReference type="Pfam" id="PF00171"/>
    </source>
</evidence>
<dbReference type="Proteomes" id="UP000318359">
    <property type="component" value="Unassembled WGS sequence"/>
</dbReference>
<dbReference type="InterPro" id="IPR015590">
    <property type="entry name" value="Aldehyde_DH_dom"/>
</dbReference>
<comment type="similarity">
    <text evidence="1 6">Belongs to the aldehyde dehydrogenase family.</text>
</comment>
<dbReference type="AlphaFoldDB" id="A0A520M9A0"/>
<dbReference type="PROSITE" id="PS00687">
    <property type="entry name" value="ALDEHYDE_DEHYDR_GLU"/>
    <property type="match status" value="1"/>
</dbReference>
<dbReference type="PROSITE" id="PS00070">
    <property type="entry name" value="ALDEHYDE_DEHYDR_CYS"/>
    <property type="match status" value="1"/>
</dbReference>
<evidence type="ECO:0000256" key="6">
    <source>
        <dbReference type="RuleBase" id="RU003345"/>
    </source>
</evidence>
<comment type="caution">
    <text evidence="8">The sequence shown here is derived from an EMBL/GenBank/DDBJ whole genome shotgun (WGS) entry which is preliminary data.</text>
</comment>
<comment type="catalytic activity">
    <reaction evidence="4">
        <text>an aldehyde + NAD(+) + H2O = a carboxylate + NADH + 2 H(+)</text>
        <dbReference type="Rhea" id="RHEA:16185"/>
        <dbReference type="ChEBI" id="CHEBI:15377"/>
        <dbReference type="ChEBI" id="CHEBI:15378"/>
        <dbReference type="ChEBI" id="CHEBI:17478"/>
        <dbReference type="ChEBI" id="CHEBI:29067"/>
        <dbReference type="ChEBI" id="CHEBI:57540"/>
        <dbReference type="ChEBI" id="CHEBI:57945"/>
        <dbReference type="EC" id="1.2.1.3"/>
    </reaction>
</comment>
<dbReference type="EMBL" id="SHBM01000023">
    <property type="protein sequence ID" value="RZO17796.1"/>
    <property type="molecule type" value="Genomic_DNA"/>
</dbReference>
<dbReference type="CDD" id="cd07138">
    <property type="entry name" value="ALDH_CddD_SSP0762"/>
    <property type="match status" value="1"/>
</dbReference>
<dbReference type="FunFam" id="3.40.605.10:FF:000007">
    <property type="entry name" value="NAD/NADP-dependent betaine aldehyde dehydrogenase"/>
    <property type="match status" value="1"/>
</dbReference>
<dbReference type="PANTHER" id="PTHR42804">
    <property type="entry name" value="ALDEHYDE DEHYDROGENASE"/>
    <property type="match status" value="1"/>
</dbReference>
<reference evidence="8 9" key="1">
    <citation type="submission" date="2019-02" db="EMBL/GenBank/DDBJ databases">
        <title>Prokaryotic population dynamics and viral predation in marine succession experiment using metagenomics: the confinement effect.</title>
        <authorList>
            <person name="Haro-Moreno J.M."/>
            <person name="Rodriguez-Valera F."/>
            <person name="Lopez-Perez M."/>
        </authorList>
    </citation>
    <scope>NUCLEOTIDE SEQUENCE [LARGE SCALE GENOMIC DNA]</scope>
    <source>
        <strain evidence="8">MED-G167</strain>
    </source>
</reference>
<dbReference type="Pfam" id="PF00171">
    <property type="entry name" value="Aldedh"/>
    <property type="match status" value="1"/>
</dbReference>
<protein>
    <recommendedName>
        <fullName evidence="3">aldehyde dehydrogenase (NAD(+))</fullName>
        <ecNumber evidence="3">1.2.1.3</ecNumber>
    </recommendedName>
</protein>
<evidence type="ECO:0000256" key="3">
    <source>
        <dbReference type="ARBA" id="ARBA00024226"/>
    </source>
</evidence>
<dbReference type="GO" id="GO:0004029">
    <property type="term" value="F:aldehyde dehydrogenase (NAD+) activity"/>
    <property type="evidence" value="ECO:0007669"/>
    <property type="project" value="UniProtKB-EC"/>
</dbReference>
<evidence type="ECO:0000256" key="2">
    <source>
        <dbReference type="ARBA" id="ARBA00023002"/>
    </source>
</evidence>
<sequence length="471" mass="51590">MKISNTYINGEIDNKDTGITFQLINPSNEEDFGSLICSSEEQINKAVISAKNAQEKSENLTIKQRIYILEEIIDGIELHKEEFANAMTLEMGAPIKLTTSAHIQMGIDHLINTINVLKNYKFSESSDGFEIIRSPIGVVALITPWNWPLNQTLTKIASSIAAGCSIVMKPSEYSSLSAKILIDIIDKTDLPKGIFNMVNGIGKDIGPFITSHPDINMISFTGSTEAGINIQELAAKSVKRVSLELGGKSAHIICQNVDLNTAIPNAIDQCFINSGQSCSAPTRLLVHENDITEINEIIINHVKNITTGDPMVNETDLGPVVNKKQFNSIQQYIESGIKDKFDLVTGGLGRCNDYLKGFYIKPTIFTNVSNQSKIAQEEIFGPVLCIISYKDINDAISIANDSKYGLSSYITSNNNDEAMKIAKKLRAGQTIINKKSRGSVPAPFGGFKMSGNGREHGQHGLEEYLEIKAII</sequence>
<dbReference type="SUPFAM" id="SSF53720">
    <property type="entry name" value="ALDH-like"/>
    <property type="match status" value="1"/>
</dbReference>
<dbReference type="FunFam" id="3.40.309.10:FF:000012">
    <property type="entry name" value="Betaine aldehyde dehydrogenase"/>
    <property type="match status" value="1"/>
</dbReference>
<dbReference type="InterPro" id="IPR029510">
    <property type="entry name" value="Ald_DH_CS_GLU"/>
</dbReference>
<dbReference type="InterPro" id="IPR016160">
    <property type="entry name" value="Ald_DH_CS_CYS"/>
</dbReference>
<accession>A0A520M9A0</accession>
<proteinExistence type="inferred from homology"/>
<dbReference type="EC" id="1.2.1.3" evidence="3"/>
<dbReference type="PANTHER" id="PTHR42804:SF1">
    <property type="entry name" value="ALDEHYDE DEHYDROGENASE-RELATED"/>
    <property type="match status" value="1"/>
</dbReference>
<dbReference type="FunFam" id="3.40.605.10:FF:000026">
    <property type="entry name" value="Aldehyde dehydrogenase, putative"/>
    <property type="match status" value="1"/>
</dbReference>
<evidence type="ECO:0000313" key="8">
    <source>
        <dbReference type="EMBL" id="RZO17796.1"/>
    </source>
</evidence>
<name>A0A520M9A0_9GAMM</name>
<evidence type="ECO:0000313" key="9">
    <source>
        <dbReference type="Proteomes" id="UP000318359"/>
    </source>
</evidence>
<feature type="domain" description="Aldehyde dehydrogenase" evidence="7">
    <location>
        <begin position="19"/>
        <end position="470"/>
    </location>
</feature>
<keyword evidence="2 6" id="KW-0560">Oxidoreductase</keyword>
<gene>
    <name evidence="8" type="ORF">EVB00_01950</name>
</gene>
<dbReference type="InterPro" id="IPR016162">
    <property type="entry name" value="Ald_DH_N"/>
</dbReference>
<organism evidence="8 9">
    <name type="scientific">SAR86 cluster bacterium</name>
    <dbReference type="NCBI Taxonomy" id="2030880"/>
    <lineage>
        <taxon>Bacteria</taxon>
        <taxon>Pseudomonadati</taxon>
        <taxon>Pseudomonadota</taxon>
        <taxon>Gammaproteobacteria</taxon>
        <taxon>SAR86 cluster</taxon>
    </lineage>
</organism>
<dbReference type="Gene3D" id="3.40.309.10">
    <property type="entry name" value="Aldehyde Dehydrogenase, Chain A, domain 2"/>
    <property type="match status" value="1"/>
</dbReference>
<evidence type="ECO:0000256" key="4">
    <source>
        <dbReference type="ARBA" id="ARBA00049194"/>
    </source>
</evidence>
<evidence type="ECO:0000256" key="5">
    <source>
        <dbReference type="PROSITE-ProRule" id="PRU10007"/>
    </source>
</evidence>
<feature type="active site" evidence="5">
    <location>
        <position position="244"/>
    </location>
</feature>
<dbReference type="Gene3D" id="3.40.605.10">
    <property type="entry name" value="Aldehyde Dehydrogenase, Chain A, domain 1"/>
    <property type="match status" value="1"/>
</dbReference>
<dbReference type="InterPro" id="IPR016163">
    <property type="entry name" value="Ald_DH_C"/>
</dbReference>